<sequence length="317" mass="34820">MMQQRIPAEAIASSTNFGADEETLDLLPEKFVPGKWDVICQRGKECYDHVGNRRFRMIIDGHLGTYMEVLSRRQKTRIVSTIVKNIRVAAEESGGGFVRKDLLTRRWYKVSDKLAREKVGQALRDAIKTKKSAGSQSKAAKRNSKKNLSTQGLTNMIDEQSIQFPISTSQFQGVMTMNAPATPTKALDIPTPCAVPSNGPQYHGENQMVADLEPTPLRGHSMSMPMPMPIPGLFDRSCMAHQRSETSASTLLRLFANEKSSGSDDVLAAKNAVEAAAVHAAASAAASQSRRLSLSQMTFHPIADTSLTSLRNDFTFF</sequence>
<organism evidence="3 4">
    <name type="scientific">Cylindrotheca closterium</name>
    <dbReference type="NCBI Taxonomy" id="2856"/>
    <lineage>
        <taxon>Eukaryota</taxon>
        <taxon>Sar</taxon>
        <taxon>Stramenopiles</taxon>
        <taxon>Ochrophyta</taxon>
        <taxon>Bacillariophyta</taxon>
        <taxon>Bacillariophyceae</taxon>
        <taxon>Bacillariophycidae</taxon>
        <taxon>Bacillariales</taxon>
        <taxon>Bacillariaceae</taxon>
        <taxon>Cylindrotheca</taxon>
    </lineage>
</organism>
<dbReference type="AlphaFoldDB" id="A0AAD2G8A6"/>
<feature type="region of interest" description="Disordered" evidence="1">
    <location>
        <begin position="128"/>
        <end position="151"/>
    </location>
</feature>
<evidence type="ECO:0000313" key="3">
    <source>
        <dbReference type="EMBL" id="CAJ1966119.1"/>
    </source>
</evidence>
<dbReference type="InterPro" id="IPR049227">
    <property type="entry name" value="DUF6824"/>
</dbReference>
<feature type="domain" description="DUF6824" evidence="2">
    <location>
        <begin position="37"/>
        <end position="125"/>
    </location>
</feature>
<keyword evidence="4" id="KW-1185">Reference proteome</keyword>
<dbReference type="Pfam" id="PF20710">
    <property type="entry name" value="DUF6824"/>
    <property type="match status" value="1"/>
</dbReference>
<gene>
    <name evidence="3" type="ORF">CYCCA115_LOCUS21702</name>
</gene>
<evidence type="ECO:0000256" key="1">
    <source>
        <dbReference type="SAM" id="MobiDB-lite"/>
    </source>
</evidence>
<protein>
    <recommendedName>
        <fullName evidence="2">DUF6824 domain-containing protein</fullName>
    </recommendedName>
</protein>
<accession>A0AAD2G8A6</accession>
<evidence type="ECO:0000313" key="4">
    <source>
        <dbReference type="Proteomes" id="UP001295423"/>
    </source>
</evidence>
<comment type="caution">
    <text evidence="3">The sequence shown here is derived from an EMBL/GenBank/DDBJ whole genome shotgun (WGS) entry which is preliminary data.</text>
</comment>
<dbReference type="EMBL" id="CAKOGP040002258">
    <property type="protein sequence ID" value="CAJ1966119.1"/>
    <property type="molecule type" value="Genomic_DNA"/>
</dbReference>
<reference evidence="3" key="1">
    <citation type="submission" date="2023-08" db="EMBL/GenBank/DDBJ databases">
        <authorList>
            <person name="Audoor S."/>
            <person name="Bilcke G."/>
        </authorList>
    </citation>
    <scope>NUCLEOTIDE SEQUENCE</scope>
</reference>
<evidence type="ECO:0000259" key="2">
    <source>
        <dbReference type="Pfam" id="PF20710"/>
    </source>
</evidence>
<dbReference type="Proteomes" id="UP001295423">
    <property type="component" value="Unassembled WGS sequence"/>
</dbReference>
<proteinExistence type="predicted"/>
<name>A0AAD2G8A6_9STRA</name>